<proteinExistence type="predicted"/>
<reference evidence="3" key="1">
    <citation type="submission" date="2022-11" db="UniProtKB">
        <authorList>
            <consortium name="WormBaseParasite"/>
        </authorList>
    </citation>
    <scope>IDENTIFICATION</scope>
</reference>
<accession>A0A915KLS0</accession>
<evidence type="ECO:0000256" key="1">
    <source>
        <dbReference type="SAM" id="Coils"/>
    </source>
</evidence>
<organism evidence="2 3">
    <name type="scientific">Romanomermis culicivorax</name>
    <name type="common">Nematode worm</name>
    <dbReference type="NCBI Taxonomy" id="13658"/>
    <lineage>
        <taxon>Eukaryota</taxon>
        <taxon>Metazoa</taxon>
        <taxon>Ecdysozoa</taxon>
        <taxon>Nematoda</taxon>
        <taxon>Enoplea</taxon>
        <taxon>Dorylaimia</taxon>
        <taxon>Mermithida</taxon>
        <taxon>Mermithoidea</taxon>
        <taxon>Mermithidae</taxon>
        <taxon>Romanomermis</taxon>
    </lineage>
</organism>
<feature type="coiled-coil region" evidence="1">
    <location>
        <begin position="18"/>
        <end position="45"/>
    </location>
</feature>
<name>A0A915KLS0_ROMCU</name>
<dbReference type="AlphaFoldDB" id="A0A915KLS0"/>
<dbReference type="WBParaSite" id="nRc.2.0.1.t38973-RA">
    <property type="protein sequence ID" value="nRc.2.0.1.t38973-RA"/>
    <property type="gene ID" value="nRc.2.0.1.g38973"/>
</dbReference>
<protein>
    <submittedName>
        <fullName evidence="3">Uncharacterized protein</fullName>
    </submittedName>
</protein>
<keyword evidence="1" id="KW-0175">Coiled coil</keyword>
<keyword evidence="2" id="KW-1185">Reference proteome</keyword>
<evidence type="ECO:0000313" key="3">
    <source>
        <dbReference type="WBParaSite" id="nRc.2.0.1.t38973-RA"/>
    </source>
</evidence>
<evidence type="ECO:0000313" key="2">
    <source>
        <dbReference type="Proteomes" id="UP000887565"/>
    </source>
</evidence>
<dbReference type="Proteomes" id="UP000887565">
    <property type="component" value="Unplaced"/>
</dbReference>
<sequence>MEAQTAQMQSKLINQCQLQEILKMEEEAKEKIRLQRQQMEDELDKNMAIYTKKVRQMAIQFGLQKEDTATPEVEKKVLEPPLLMKVDDDMASEKLVIDG</sequence>